<dbReference type="SUPFAM" id="SSF54695">
    <property type="entry name" value="POZ domain"/>
    <property type="match status" value="1"/>
</dbReference>
<sequence length="1604" mass="181609">MESKIFERFFSILVENKLLPCHRAVLSAIDCEQLHEVLSLQDTPVSIKLEDFPFDGVTAVLDFIYTGHAHISSENVQNILTVSTYFSVHQLRSKCESFLYELQTLSPSLTVNDLTENILAQNNNESTPPASTSNNNTEAINGGNDGCVAQAPAQGPFMTNECPSNSDITHLLEIIRTNHPPHTQPMQPNPLDSFLVPMQTIQLNDPENHEESIKNCSQNNLEFIEPTLSSSVTEAIINNQPITIVSDMTERTCELCSRHFISQDELDRHIQMDHNSVEKKFECTICGKRLANRKTLAQHRRSHRTTQKSRHSCEYCTKDFSTKANYNAHLKRMHPDECQLLITVHQCGECNRTFPRATDLRTHQKRHLNIREHKCHFCEQSFVTKSSLQVHLRRHNGEKPYKCTECSAEFVDSCGLKRHIDNIHSAVRALRKLAPKPRKRGQSESDDEYQIDLTELDESIEEEEKYVLEEDEAPVEYIPRKKRKAPVEKDDQTDNLNDVLHNQVRKDYGKNCEMLEAKILEDASILGDFDKLRILESLYGIKKLYKTEHKIADIKISGKLFVCAECGKKFTTRPGIKYHINGKCPEVASLHKCRFCDYQSGETFKIDSHIRLDHLKLQTESTPRKPAQTMSWLMSEQLLRTSYKYKNNSEPNETHLSSPMWASDDTVLRKGWKFSNTVRVKVGKKLMTKNVEPRTSWETSDHAEHGYKFECNSGFHSIRCFTWLRAGQIDAFAISTPPFKINSSDLHFSSFLQFWYFPSSLISKKVHSPLHLLTKQCPFAINALIQVVDDSNDGYLAMACDDGIIRLVPTGIDPTNKQRFAVDFSHKELVLNGRSRSNPLSIDSFNDLIVAGYASGIAAVYKVLAAQQTIKPLQVFDTHGLPISSICFHSFDHDIFTTSSFERITTIWSRTRGELYSTGDSPSHMILDSCWVQDMLALATDNVFQDHFGVVIYDPNFMDTRLKQRIGYAQPISSMDYAHLHGTLAIGDIDGRISLTSLPNPRKQMNMTRKGFQTVVISIASVSPLADKKDEKEFDVLFEDHKDLSKISEQTSLPTKRANLKTGAVPIDFSTLTNYSSVRWNTSGARSCWLGFASGSGVTMFVLFEHASGYVLVHCEQTDDISELNANDWASFSQLVKLKAFQPFTSAAIALDNMNAISEEHRQVDQAFESEKEGGAQLGLSHSYSRTKVKFNVNRMDNMVIQAIALIDQLDKDINTFAMRVREWYGYHFPEMVRLVNDNYQYCQLIGLIKMRKNLTNPSDELVESIEKVVMDTAKTQAICDCARASMGMDISEFDLINIEIFAKKVISLADYRKKLQQYLSDKMSNVAPSLAALIGDVVGARLISHAGSLTKLAKYPASTVQILGAEKALFRALKTKGNTPKYGLLFHSTFIGRATAKNKGRISRFLANKCSIASRIDAFSENPNNIFGDKLKEQVEERLKMYEDGDVPRKNIDVMKEAMEAVKKAQPEDEEKAELAPTKRKIEAVDDVDTSETPSKKKKKKKDKVKEEPSEEASEEVTEETPKKKKKKKKVKEEASEEAEEASVEPETDSTEVKKKKKKKKSKEAASEEAEAEAVTEETSQEVEVDSSEKKKKKKKKKKAAEE</sequence>
<feature type="domain" description="C2H2-type" evidence="12">
    <location>
        <begin position="561"/>
        <end position="579"/>
    </location>
</feature>
<comment type="similarity">
    <text evidence="2">Belongs to the NOP5/NOP56 family.</text>
</comment>
<dbReference type="PROSITE" id="PS50097">
    <property type="entry name" value="BTB"/>
    <property type="match status" value="1"/>
</dbReference>
<feature type="domain" description="BTB" evidence="11">
    <location>
        <begin position="8"/>
        <end position="73"/>
    </location>
</feature>
<dbReference type="Gene3D" id="2.130.10.10">
    <property type="entry name" value="YVTN repeat-like/Quinoprotein amine dehydrogenase"/>
    <property type="match status" value="1"/>
</dbReference>
<dbReference type="SMART" id="SM00931">
    <property type="entry name" value="NOSIC"/>
    <property type="match status" value="1"/>
</dbReference>
<dbReference type="InterPro" id="IPR036236">
    <property type="entry name" value="Znf_C2H2_sf"/>
</dbReference>
<feature type="compositionally biased region" description="Basic residues" evidence="10">
    <location>
        <begin position="1591"/>
        <end position="1604"/>
    </location>
</feature>
<evidence type="ECO:0000313" key="15">
    <source>
        <dbReference type="Proteomes" id="UP001158576"/>
    </source>
</evidence>
<feature type="domain" description="C2H2-type" evidence="12">
    <location>
        <begin position="251"/>
        <end position="279"/>
    </location>
</feature>
<dbReference type="InterPro" id="IPR042239">
    <property type="entry name" value="Nop_C"/>
</dbReference>
<feature type="region of interest" description="Disordered" evidence="10">
    <location>
        <begin position="1461"/>
        <end position="1604"/>
    </location>
</feature>
<evidence type="ECO:0000256" key="8">
    <source>
        <dbReference type="ARBA" id="ARBA00064370"/>
    </source>
</evidence>
<feature type="compositionally biased region" description="Acidic residues" evidence="10">
    <location>
        <begin position="1568"/>
        <end position="1587"/>
    </location>
</feature>
<dbReference type="PROSITE" id="PS51358">
    <property type="entry name" value="NOP"/>
    <property type="match status" value="1"/>
</dbReference>
<keyword evidence="9" id="KW-0862">Zinc</keyword>
<protein>
    <recommendedName>
        <fullName evidence="5">Nucleolar protein 56</fullName>
    </recommendedName>
    <alternativeName>
        <fullName evidence="6">Nucleolar protein 5A</fullName>
    </alternativeName>
</protein>
<feature type="domain" description="C2H2-type" evidence="12">
    <location>
        <begin position="373"/>
        <end position="400"/>
    </location>
</feature>
<feature type="domain" description="Nop" evidence="13">
    <location>
        <begin position="1327"/>
        <end position="1445"/>
    </location>
</feature>
<reference evidence="14 15" key="1">
    <citation type="submission" date="2021-04" db="EMBL/GenBank/DDBJ databases">
        <authorList>
            <person name="Bliznina A."/>
        </authorList>
    </citation>
    <scope>NUCLEOTIDE SEQUENCE [LARGE SCALE GENOMIC DNA]</scope>
</reference>
<dbReference type="Pfam" id="PF00096">
    <property type="entry name" value="zf-C2H2"/>
    <property type="match status" value="3"/>
</dbReference>
<feature type="domain" description="C2H2-type" evidence="12">
    <location>
        <begin position="345"/>
        <end position="372"/>
    </location>
</feature>
<dbReference type="Gene3D" id="3.30.160.60">
    <property type="entry name" value="Classic Zinc Finger"/>
    <property type="match status" value="5"/>
</dbReference>
<keyword evidence="4" id="KW-0539">Nucleus</keyword>
<dbReference type="InterPro" id="IPR000210">
    <property type="entry name" value="BTB/POZ_dom"/>
</dbReference>
<proteinExistence type="inferred from homology"/>
<evidence type="ECO:0000259" key="12">
    <source>
        <dbReference type="PROSITE" id="PS50157"/>
    </source>
</evidence>
<dbReference type="Gene3D" id="3.30.710.10">
    <property type="entry name" value="Potassium Channel Kv1.1, Chain A"/>
    <property type="match status" value="1"/>
</dbReference>
<dbReference type="PROSITE" id="PS00028">
    <property type="entry name" value="ZINC_FINGER_C2H2_1"/>
    <property type="match status" value="5"/>
</dbReference>
<dbReference type="Gene3D" id="1.10.287.4070">
    <property type="match status" value="1"/>
</dbReference>
<evidence type="ECO:0000256" key="10">
    <source>
        <dbReference type="SAM" id="MobiDB-lite"/>
    </source>
</evidence>
<keyword evidence="15" id="KW-1185">Reference proteome</keyword>
<evidence type="ECO:0000313" key="14">
    <source>
        <dbReference type="EMBL" id="CAG5096760.1"/>
    </source>
</evidence>
<dbReference type="InterPro" id="IPR015943">
    <property type="entry name" value="WD40/YVTN_repeat-like_dom_sf"/>
</dbReference>
<evidence type="ECO:0000256" key="2">
    <source>
        <dbReference type="ARBA" id="ARBA00009211"/>
    </source>
</evidence>
<dbReference type="EMBL" id="OU015569">
    <property type="protein sequence ID" value="CAG5096760.1"/>
    <property type="molecule type" value="Genomic_DNA"/>
</dbReference>
<dbReference type="PANTHER" id="PTHR10894:SF0">
    <property type="entry name" value="NUCLEOLAR PROTEIN 56"/>
    <property type="match status" value="1"/>
</dbReference>
<dbReference type="SMART" id="SM00355">
    <property type="entry name" value="ZnF_C2H2"/>
    <property type="match status" value="8"/>
</dbReference>
<keyword evidence="3" id="KW-0690">Ribosome biogenesis</keyword>
<dbReference type="SMART" id="SM00320">
    <property type="entry name" value="WD40"/>
    <property type="match status" value="2"/>
</dbReference>
<dbReference type="Pfam" id="PF08156">
    <property type="entry name" value="NOP5NT"/>
    <property type="match status" value="1"/>
</dbReference>
<dbReference type="Pfam" id="PF01798">
    <property type="entry name" value="Nop"/>
    <property type="match status" value="1"/>
</dbReference>
<evidence type="ECO:0000256" key="4">
    <source>
        <dbReference type="ARBA" id="ARBA00023242"/>
    </source>
</evidence>
<dbReference type="SUPFAM" id="SSF50978">
    <property type="entry name" value="WD40 repeat-like"/>
    <property type="match status" value="1"/>
</dbReference>
<accession>A0ABN7SET7</accession>
<dbReference type="SMART" id="SM00225">
    <property type="entry name" value="BTB"/>
    <property type="match status" value="1"/>
</dbReference>
<evidence type="ECO:0000256" key="7">
    <source>
        <dbReference type="ARBA" id="ARBA00053627"/>
    </source>
</evidence>
<dbReference type="InterPro" id="IPR036070">
    <property type="entry name" value="Nop_dom_sf"/>
</dbReference>
<organism evidence="14 15">
    <name type="scientific">Oikopleura dioica</name>
    <name type="common">Tunicate</name>
    <dbReference type="NCBI Taxonomy" id="34765"/>
    <lineage>
        <taxon>Eukaryota</taxon>
        <taxon>Metazoa</taxon>
        <taxon>Chordata</taxon>
        <taxon>Tunicata</taxon>
        <taxon>Appendicularia</taxon>
        <taxon>Copelata</taxon>
        <taxon>Oikopleuridae</taxon>
        <taxon>Oikopleura</taxon>
    </lineage>
</organism>
<evidence type="ECO:0000256" key="9">
    <source>
        <dbReference type="PROSITE-ProRule" id="PRU00042"/>
    </source>
</evidence>
<feature type="compositionally biased region" description="Acidic residues" evidence="10">
    <location>
        <begin position="1536"/>
        <end position="1551"/>
    </location>
</feature>
<dbReference type="Pfam" id="PF13912">
    <property type="entry name" value="zf-C2H2_6"/>
    <property type="match status" value="1"/>
</dbReference>
<feature type="domain" description="C2H2-type" evidence="12">
    <location>
        <begin position="311"/>
        <end position="339"/>
    </location>
</feature>
<evidence type="ECO:0000256" key="6">
    <source>
        <dbReference type="ARBA" id="ARBA00041388"/>
    </source>
</evidence>
<evidence type="ECO:0000259" key="13">
    <source>
        <dbReference type="PROSITE" id="PS51358"/>
    </source>
</evidence>
<evidence type="ECO:0000256" key="1">
    <source>
        <dbReference type="ARBA" id="ARBA00004604"/>
    </source>
</evidence>
<evidence type="ECO:0000256" key="3">
    <source>
        <dbReference type="ARBA" id="ARBA00022517"/>
    </source>
</evidence>
<gene>
    <name evidence="14" type="ORF">OKIOD_LOCUS6324</name>
</gene>
<evidence type="ECO:0000256" key="5">
    <source>
        <dbReference type="ARBA" id="ARBA00040742"/>
    </source>
</evidence>
<dbReference type="CDD" id="cd18186">
    <property type="entry name" value="BTB_POZ_ZBTB_KLHL-like"/>
    <property type="match status" value="1"/>
</dbReference>
<feature type="domain" description="C2H2-type" evidence="12">
    <location>
        <begin position="281"/>
        <end position="308"/>
    </location>
</feature>
<keyword evidence="9" id="KW-0479">Metal-binding</keyword>
<dbReference type="InterPro" id="IPR013087">
    <property type="entry name" value="Znf_C2H2_type"/>
</dbReference>
<evidence type="ECO:0000259" key="11">
    <source>
        <dbReference type="PROSITE" id="PS50097"/>
    </source>
</evidence>
<dbReference type="Pfam" id="PF00651">
    <property type="entry name" value="BTB"/>
    <property type="match status" value="1"/>
</dbReference>
<dbReference type="SUPFAM" id="SSF89124">
    <property type="entry name" value="Nop domain"/>
    <property type="match status" value="1"/>
</dbReference>
<comment type="function">
    <text evidence="7">Involved in the early to middle stages of 60S ribosomal subunit biogenesis. Required for the biogenesis of box C/D snoRNAs such U3, U8 and U14 snoRNAs. Part of the small subunit (SSU) processome, first precursor of the small eukaryotic ribosomal subunit. During the assembly of the SSU processome in the nucleolus, many ribosome biogenesis factors, an RNA chaperone and ribosomal proteins associate with the nascent pre-rRNA and work in concert to generate RNA folding, modifications, rearrangements and cleavage as well as targeted degradation of pre-ribosomal RNA by the RNA exosome. Core component of box C/D small nucleolar ribonucleoprotein (snoRNP) complexes that function in methylation of multiple sites on ribosomal RNAs (rRNAs) and messenger RNAs (mRNAs).</text>
</comment>
<dbReference type="InterPro" id="IPR002687">
    <property type="entry name" value="Nop_dom"/>
</dbReference>
<comment type="subunit">
    <text evidence="8">Part of a large pre-ribosomal ribonucleoprotein (RNP) complex, that consists of at least 62 ribosomal proteins, 45 nonribosomal proteins and both pre-rRNA and mature rRNA species. Within this complex directly interacts with TCOF1 in an RNA-independent manner. Core component of box C/D small nucleolar ribonucleoprotein (snoRNP) particles; the core proteins SNU13, NOP56, NOP58 and FBL or FBLL1 assemble stepwise onto the snoRNA. Interacts with NOP1 and NOP58. Interacts with NUFIP1, RUVBL1 and RUVBL2; RUVBL1:RUVBL2 seem to bridge the association of NOP56 with NUFIP1. Part of the small subunit (SSU) processome, composed of more than 70 proteins and the RNA chaperone small nucleolar RNA (snoRNA) U3. Interacts with NOP2 and FBL.</text>
</comment>
<dbReference type="PANTHER" id="PTHR10894">
    <property type="entry name" value="NUCLEOLAR PROTEIN 5 NUCLEOLAR PROTEIN NOP5 NOP58"/>
    <property type="match status" value="1"/>
</dbReference>
<dbReference type="InterPro" id="IPR011333">
    <property type="entry name" value="SKP1/BTB/POZ_sf"/>
</dbReference>
<dbReference type="SUPFAM" id="SSF57667">
    <property type="entry name" value="beta-beta-alpha zinc fingers"/>
    <property type="match status" value="3"/>
</dbReference>
<feature type="domain" description="C2H2-type" evidence="12">
    <location>
        <begin position="401"/>
        <end position="429"/>
    </location>
</feature>
<dbReference type="InterPro" id="IPR036322">
    <property type="entry name" value="WD40_repeat_dom_sf"/>
</dbReference>
<dbReference type="Gene3D" id="1.10.246.90">
    <property type="entry name" value="Nop domain"/>
    <property type="match status" value="1"/>
</dbReference>
<dbReference type="InterPro" id="IPR045056">
    <property type="entry name" value="Nop56/Nop58"/>
</dbReference>
<keyword evidence="9" id="KW-0863">Zinc-finger</keyword>
<name>A0ABN7SET7_OIKDI</name>
<dbReference type="InterPro" id="IPR001680">
    <property type="entry name" value="WD40_rpt"/>
</dbReference>
<comment type="subcellular location">
    <subcellularLocation>
        <location evidence="1">Nucleus</location>
        <location evidence="1">Nucleolus</location>
    </subcellularLocation>
</comment>
<dbReference type="Proteomes" id="UP001158576">
    <property type="component" value="Chromosome XSR"/>
</dbReference>
<feature type="compositionally biased region" description="Acidic residues" evidence="10">
    <location>
        <begin position="1510"/>
        <end position="1520"/>
    </location>
</feature>
<dbReference type="InterPro" id="IPR012974">
    <property type="entry name" value="NOP58/56_N"/>
</dbReference>
<dbReference type="PROSITE" id="PS50157">
    <property type="entry name" value="ZINC_FINGER_C2H2_2"/>
    <property type="match status" value="7"/>
</dbReference>
<dbReference type="InterPro" id="IPR012976">
    <property type="entry name" value="NOSIC"/>
</dbReference>